<keyword evidence="2" id="KW-0223">Dioxygenase</keyword>
<evidence type="ECO:0000313" key="6">
    <source>
        <dbReference type="Proteomes" id="UP001404104"/>
    </source>
</evidence>
<evidence type="ECO:0000259" key="4">
    <source>
        <dbReference type="Pfam" id="PF05118"/>
    </source>
</evidence>
<dbReference type="InterPro" id="IPR007803">
    <property type="entry name" value="Asp/Arg/Pro-Hydrxlase"/>
</dbReference>
<accession>A0ABU9XSL1</accession>
<dbReference type="EMBL" id="JBDIMF010000004">
    <property type="protein sequence ID" value="MEN2786817.1"/>
    <property type="molecule type" value="Genomic_DNA"/>
</dbReference>
<evidence type="ECO:0000256" key="3">
    <source>
        <dbReference type="ARBA" id="ARBA00023002"/>
    </source>
</evidence>
<dbReference type="Pfam" id="PF14559">
    <property type="entry name" value="TPR_19"/>
    <property type="match status" value="1"/>
</dbReference>
<dbReference type="Pfam" id="PF05118">
    <property type="entry name" value="Asp_Arg_Hydrox"/>
    <property type="match status" value="1"/>
</dbReference>
<keyword evidence="3" id="KW-0560">Oxidoreductase</keyword>
<dbReference type="SUPFAM" id="SSF51197">
    <property type="entry name" value="Clavaminate synthase-like"/>
    <property type="match status" value="1"/>
</dbReference>
<dbReference type="SUPFAM" id="SSF48452">
    <property type="entry name" value="TPR-like"/>
    <property type="match status" value="1"/>
</dbReference>
<dbReference type="InterPro" id="IPR051821">
    <property type="entry name" value="Asp/Asn_beta-hydroxylase"/>
</dbReference>
<reference evidence="5 6" key="1">
    <citation type="submission" date="2024-05" db="EMBL/GenBank/DDBJ databases">
        <authorList>
            <person name="Liu Q."/>
            <person name="Xin Y.-H."/>
        </authorList>
    </citation>
    <scope>NUCLEOTIDE SEQUENCE [LARGE SCALE GENOMIC DNA]</scope>
    <source>
        <strain evidence="5 6">CGMCC 1.15349</strain>
    </source>
</reference>
<dbReference type="PANTHER" id="PTHR46332">
    <property type="entry name" value="ASPARTATE BETA-HYDROXYLASE DOMAIN-CONTAINING PROTEIN 2"/>
    <property type="match status" value="1"/>
</dbReference>
<protein>
    <submittedName>
        <fullName evidence="5">Aspartyl/asparaginyl beta-hydroxylase domain-containing protein</fullName>
    </submittedName>
</protein>
<feature type="domain" description="Aspartyl/asparaginy/proline hydroxylase" evidence="4">
    <location>
        <begin position="201"/>
        <end position="363"/>
    </location>
</feature>
<dbReference type="InterPro" id="IPR027443">
    <property type="entry name" value="IPNS-like_sf"/>
</dbReference>
<comment type="similarity">
    <text evidence="1">Belongs to the aspartyl/asparaginyl beta-hydroxylase family.</text>
</comment>
<dbReference type="Gene3D" id="1.25.40.10">
    <property type="entry name" value="Tetratricopeptide repeat domain"/>
    <property type="match status" value="1"/>
</dbReference>
<dbReference type="InterPro" id="IPR011990">
    <property type="entry name" value="TPR-like_helical_dom_sf"/>
</dbReference>
<evidence type="ECO:0000313" key="5">
    <source>
        <dbReference type="EMBL" id="MEN2786817.1"/>
    </source>
</evidence>
<comment type="caution">
    <text evidence="5">The sequence shown here is derived from an EMBL/GenBank/DDBJ whole genome shotgun (WGS) entry which is preliminary data.</text>
</comment>
<dbReference type="RefSeq" id="WP_345864735.1">
    <property type="nucleotide sequence ID" value="NZ_JBDIMF010000004.1"/>
</dbReference>
<name>A0ABU9XSL1_9SPHN</name>
<dbReference type="Proteomes" id="UP001404104">
    <property type="component" value="Unassembled WGS sequence"/>
</dbReference>
<dbReference type="PANTHER" id="PTHR46332:SF5">
    <property type="entry name" value="ASPARTATE BETA-HYDROXYLASE DOMAIN CONTAINING 2"/>
    <property type="match status" value="1"/>
</dbReference>
<evidence type="ECO:0000256" key="2">
    <source>
        <dbReference type="ARBA" id="ARBA00022964"/>
    </source>
</evidence>
<sequence length="393" mass="42945">MTPADPDLSAIAQAGVAALRRGDGQEARAAFERVEAAGRATPQLRLFLAQACQMLGDHPAAHHALDQVLSVEPDNLYALILHGDLHRSAGNPRAAVSWYQTAITHAPRAGSLPPDLIKALHRAEAAVAEESANFQAYLDHQFVVAGIAPPQVSPRFVEALDILASRAAPQLQRPTSFYYPALAPRPFFDRDDFAWVTGLEAAAPAIRAELAVLLADNDAVAPYVVADPSRPTKRHVLLDDDRWSAVHLLRDGVPVRENVARCPRTMEALATVGIPTIRGRSPTAMFSVLRPHTHIPPHTGMLNTRLICHLPLIVPENCRLRVGNETQQVMADRMMIFDDSIEHEAWNDSDATRVVLLFEIWRPDLDTAERAALTTLFEAIGRYAPAPHDQGGA</sequence>
<gene>
    <name evidence="5" type="ORF">ABC969_10340</name>
</gene>
<evidence type="ECO:0000256" key="1">
    <source>
        <dbReference type="ARBA" id="ARBA00007730"/>
    </source>
</evidence>
<organism evidence="5 6">
    <name type="scientific">Sphingomonas qilianensis</name>
    <dbReference type="NCBI Taxonomy" id="1736690"/>
    <lineage>
        <taxon>Bacteria</taxon>
        <taxon>Pseudomonadati</taxon>
        <taxon>Pseudomonadota</taxon>
        <taxon>Alphaproteobacteria</taxon>
        <taxon>Sphingomonadales</taxon>
        <taxon>Sphingomonadaceae</taxon>
        <taxon>Sphingomonas</taxon>
    </lineage>
</organism>
<proteinExistence type="inferred from homology"/>
<dbReference type="Gene3D" id="2.60.120.330">
    <property type="entry name" value="B-lactam Antibiotic, Isopenicillin N Synthase, Chain"/>
    <property type="match status" value="1"/>
</dbReference>
<keyword evidence="6" id="KW-1185">Reference proteome</keyword>